<organism evidence="1 2">
    <name type="scientific">Paracoccus tibetensis</name>
    <dbReference type="NCBI Taxonomy" id="336292"/>
    <lineage>
        <taxon>Bacteria</taxon>
        <taxon>Pseudomonadati</taxon>
        <taxon>Pseudomonadota</taxon>
        <taxon>Alphaproteobacteria</taxon>
        <taxon>Rhodobacterales</taxon>
        <taxon>Paracoccaceae</taxon>
        <taxon>Paracoccus</taxon>
    </lineage>
</organism>
<proteinExistence type="predicted"/>
<dbReference type="RefSeq" id="WP_090743639.1">
    <property type="nucleotide sequence ID" value="NZ_FMVT01000006.1"/>
</dbReference>
<evidence type="ECO:0000313" key="1">
    <source>
        <dbReference type="EMBL" id="SCY61456.1"/>
    </source>
</evidence>
<dbReference type="Proteomes" id="UP000199502">
    <property type="component" value="Unassembled WGS sequence"/>
</dbReference>
<reference evidence="1 2" key="1">
    <citation type="submission" date="2016-10" db="EMBL/GenBank/DDBJ databases">
        <authorList>
            <person name="de Groot N.N."/>
        </authorList>
    </citation>
    <scope>NUCLEOTIDE SEQUENCE [LARGE SCALE GENOMIC DNA]</scope>
    <source>
        <strain evidence="1 2">CGMCC 1.8925</strain>
    </source>
</reference>
<evidence type="ECO:0000313" key="2">
    <source>
        <dbReference type="Proteomes" id="UP000199502"/>
    </source>
</evidence>
<protein>
    <submittedName>
        <fullName evidence="1">Uncharacterized protein</fullName>
    </submittedName>
</protein>
<keyword evidence="2" id="KW-1185">Reference proteome</keyword>
<accession>A0A1G5HCF8</accession>
<dbReference type="AlphaFoldDB" id="A0A1G5HCF8"/>
<dbReference type="EMBL" id="FMVT01000006">
    <property type="protein sequence ID" value="SCY61456.1"/>
    <property type="molecule type" value="Genomic_DNA"/>
</dbReference>
<gene>
    <name evidence="1" type="ORF">SAMN05660710_02104</name>
</gene>
<sequence length="247" mass="26866">MPINVFPWPPVGVVAAEWTSTQPVARLRSGLSGRDVMQASQRKRRLASLEVSALAHGRDGAGYCEALKELLEGGIHAVRLLSTPVNWFLDESDRRAGRGDPRAAALRAGQPLAWFVGAAAPAGPAVAEGQFWLLPISGASTITRAARPGDFVRLYNPANRNVWQSLRVIAVRRHPLSGAVTLKVDRQPTIANGVVDLAGQDEGVFRVDGPLPRSVQPVTGDWRYSWSFREVFADEVGGFTERPNTWI</sequence>
<dbReference type="OrthoDB" id="7766502at2"/>
<name>A0A1G5HCF8_9RHOB</name>
<dbReference type="STRING" id="336292.SAMN05660710_02104"/>